<organism evidence="2 3">
    <name type="scientific">Hydrogenophilus thermoluteolus</name>
    <name type="common">Pseudomonas hydrogenothermophila</name>
    <dbReference type="NCBI Taxonomy" id="297"/>
    <lineage>
        <taxon>Bacteria</taxon>
        <taxon>Pseudomonadati</taxon>
        <taxon>Pseudomonadota</taxon>
        <taxon>Hydrogenophilia</taxon>
        <taxon>Hydrogenophilales</taxon>
        <taxon>Hydrogenophilaceae</taxon>
        <taxon>Hydrogenophilus</taxon>
    </lineage>
</organism>
<evidence type="ECO:0000313" key="3">
    <source>
        <dbReference type="Proteomes" id="UP000262004"/>
    </source>
</evidence>
<dbReference type="OrthoDB" id="5912905at2"/>
<dbReference type="RefSeq" id="WP_119335943.1">
    <property type="nucleotide sequence ID" value="NZ_AP018558.1"/>
</dbReference>
<dbReference type="GO" id="GO:0035438">
    <property type="term" value="F:cyclic-di-GMP binding"/>
    <property type="evidence" value="ECO:0007669"/>
    <property type="project" value="InterPro"/>
</dbReference>
<dbReference type="EMBL" id="AP018558">
    <property type="protein sequence ID" value="BBD78304.1"/>
    <property type="molecule type" value="Genomic_DNA"/>
</dbReference>
<accession>A0A2Z6E0J5</accession>
<proteinExistence type="predicted"/>
<evidence type="ECO:0000259" key="1">
    <source>
        <dbReference type="Pfam" id="PF07238"/>
    </source>
</evidence>
<protein>
    <recommendedName>
        <fullName evidence="1">PilZ domain-containing protein</fullName>
    </recommendedName>
</protein>
<gene>
    <name evidence="2" type="ORF">HPTL_2050</name>
</gene>
<reference evidence="2 3" key="1">
    <citation type="submission" date="2018-04" db="EMBL/GenBank/DDBJ databases">
        <title>Complete genome sequence of Hydrogenophilus thermoluteolus TH-1.</title>
        <authorList>
            <person name="Arai H."/>
        </authorList>
    </citation>
    <scope>NUCLEOTIDE SEQUENCE [LARGE SCALE GENOMIC DNA]</scope>
    <source>
        <strain evidence="2 3">TH-1</strain>
    </source>
</reference>
<evidence type="ECO:0000313" key="2">
    <source>
        <dbReference type="EMBL" id="BBD78304.1"/>
    </source>
</evidence>
<dbReference type="InterPro" id="IPR009875">
    <property type="entry name" value="PilZ_domain"/>
</dbReference>
<dbReference type="Gene3D" id="2.40.10.220">
    <property type="entry name" value="predicted glycosyltransferase like domains"/>
    <property type="match status" value="1"/>
</dbReference>
<sequence>MAGAGSYLTTDAAPSERRRHQRIYVALVSSRRFRVDFAGVPGGDDRPVYDLSLGGFSCGRPTELPTTSFPFVLHNDNDAQPIRGEAEVRAVVSDGRIGCAFVALDPAESERLTRWLIDYILANARVRIGEEEARAIVEGNSFL</sequence>
<dbReference type="SUPFAM" id="SSF141371">
    <property type="entry name" value="PilZ domain-like"/>
    <property type="match status" value="1"/>
</dbReference>
<dbReference type="Pfam" id="PF07238">
    <property type="entry name" value="PilZ"/>
    <property type="match status" value="1"/>
</dbReference>
<name>A0A2Z6E0J5_HYDTE</name>
<dbReference type="AlphaFoldDB" id="A0A2Z6E0J5"/>
<dbReference type="KEGG" id="htl:HPTL_2050"/>
<feature type="domain" description="PilZ" evidence="1">
    <location>
        <begin position="16"/>
        <end position="116"/>
    </location>
</feature>
<dbReference type="Proteomes" id="UP000262004">
    <property type="component" value="Chromosome"/>
</dbReference>
<keyword evidence="3" id="KW-1185">Reference proteome</keyword>